<evidence type="ECO:0000256" key="6">
    <source>
        <dbReference type="ARBA" id="ARBA00023237"/>
    </source>
</evidence>
<comment type="similarity">
    <text evidence="7">Belongs to the TonB-dependent receptor family.</text>
</comment>
<keyword evidence="5 7" id="KW-0472">Membrane</keyword>
<gene>
    <name evidence="10" type="ORF">RT717_12530</name>
</gene>
<keyword evidence="3 7" id="KW-1134">Transmembrane beta strand</keyword>
<dbReference type="PANTHER" id="PTHR40980">
    <property type="entry name" value="PLUG DOMAIN-CONTAINING PROTEIN"/>
    <property type="match status" value="1"/>
</dbReference>
<dbReference type="Gene3D" id="2.170.130.10">
    <property type="entry name" value="TonB-dependent receptor, plug domain"/>
    <property type="match status" value="1"/>
</dbReference>
<comment type="subcellular location">
    <subcellularLocation>
        <location evidence="1 7">Cell outer membrane</location>
        <topology evidence="1 7">Multi-pass membrane protein</topology>
    </subcellularLocation>
</comment>
<protein>
    <submittedName>
        <fullName evidence="10">TonB dependent receptor</fullName>
    </submittedName>
</protein>
<dbReference type="PANTHER" id="PTHR40980:SF4">
    <property type="entry name" value="TONB-DEPENDENT RECEPTOR-LIKE BETA-BARREL DOMAIN-CONTAINING PROTEIN"/>
    <property type="match status" value="1"/>
</dbReference>
<dbReference type="InterPro" id="IPR039426">
    <property type="entry name" value="TonB-dep_rcpt-like"/>
</dbReference>
<dbReference type="InterPro" id="IPR008969">
    <property type="entry name" value="CarboxyPept-like_regulatory"/>
</dbReference>
<evidence type="ECO:0000259" key="8">
    <source>
        <dbReference type="Pfam" id="PF07715"/>
    </source>
</evidence>
<accession>A0ABZ0IXE4</accession>
<name>A0ABZ0IXE4_9BACT</name>
<dbReference type="Pfam" id="PF14905">
    <property type="entry name" value="OMP_b-brl_3"/>
    <property type="match status" value="1"/>
</dbReference>
<evidence type="ECO:0000256" key="4">
    <source>
        <dbReference type="ARBA" id="ARBA00022692"/>
    </source>
</evidence>
<proteinExistence type="inferred from homology"/>
<dbReference type="EMBL" id="CP136051">
    <property type="protein sequence ID" value="WOK09466.1"/>
    <property type="molecule type" value="Genomic_DNA"/>
</dbReference>
<keyword evidence="6 7" id="KW-0998">Cell outer membrane</keyword>
<sequence length="810" mass="92257">MNYNFSLLHIRSLFTLVLFFIATTHGLFAQGGKKVNVKGKVVDSQSGEAMSFASIRIFAQDDQFIGGNVTDDKGNFTVEVPAGNYYALVEFMGYEAHRTESFQASSNTDLGTVQLDASSSTLEEVEVRAEKSTMELSLDKKIFNVGQDLANAGGTASDLLTNIPSIAVDPEGNVKLRGSDNVMILIDGKPSGLVSLKGASGLQQMQASMVDKVEIITNPSARYQAEGMAGIINIVLKKDRNQGFNGSFQGITGYPYNFGGAANLNYRHKKINWFVNYGIAWRKQPNVASLYQEVYSGDTTYISRQDRDGYLKGLNNNIQGGVDYFFSEKSILTLSYLFKRSDGNRITDLTYKDYLFDENNYLGYTARRQNENEAEPNSETTLTWEKSFEEKGHKLLTTLKYIDYWERSDQIFTQRSFDENDVSIDGSAQKQHALNDEFEKQYLLQLDYTKPIGKEGKFETGLRSSLRNMENNYVVTNVDEAGVETVDPDLKNIFLYDENIQAAYAILGNKSNKFTYQAGIRAEYTDVKTRLVETNEQNPRDYLNFFPSAHLTYAVANQNSFQLSYSRRIRRPFYNDLSPFVTLADGRNFFSGNPDLDPEYTDAYEIGHLKYFEKGSLTSSFYYRESKETIDRIRVVDDEGNARTLPQNLIGQKSFGLEFTSDYNPYEWWKLDFNFNFFHAEIDGTNIIDTYKPTTYSWFARQTSRFSLPDNLDIQLRGNFEAPQKTTQGTRKALAYIDLSFAKEVLKGNGTLNLNILDLFNSRVSRYTTEGPNFFTDGRSQFRRRQVNLTLNYRIRQSKSARRKYIIDEG</sequence>
<evidence type="ECO:0000256" key="5">
    <source>
        <dbReference type="ARBA" id="ARBA00023136"/>
    </source>
</evidence>
<evidence type="ECO:0000256" key="3">
    <source>
        <dbReference type="ARBA" id="ARBA00022452"/>
    </source>
</evidence>
<keyword evidence="10" id="KW-0675">Receptor</keyword>
<dbReference type="PROSITE" id="PS52016">
    <property type="entry name" value="TONB_DEPENDENT_REC_3"/>
    <property type="match status" value="1"/>
</dbReference>
<dbReference type="InterPro" id="IPR041700">
    <property type="entry name" value="OMP_b-brl_3"/>
</dbReference>
<dbReference type="SUPFAM" id="SSF56935">
    <property type="entry name" value="Porins"/>
    <property type="match status" value="1"/>
</dbReference>
<dbReference type="SUPFAM" id="SSF49464">
    <property type="entry name" value="Carboxypeptidase regulatory domain-like"/>
    <property type="match status" value="1"/>
</dbReference>
<reference evidence="10 11" key="1">
    <citation type="journal article" date="2023" name="Microbiol. Resour. Announc.">
        <title>Complete Genome Sequence of Imperialibacter roseus strain P4T.</title>
        <authorList>
            <person name="Tizabi D.R."/>
            <person name="Bachvaroff T."/>
            <person name="Hill R.T."/>
        </authorList>
    </citation>
    <scope>NUCLEOTIDE SEQUENCE [LARGE SCALE GENOMIC DNA]</scope>
    <source>
        <strain evidence="10 11">P4T</strain>
    </source>
</reference>
<evidence type="ECO:0000256" key="1">
    <source>
        <dbReference type="ARBA" id="ARBA00004571"/>
    </source>
</evidence>
<dbReference type="RefSeq" id="WP_317492084.1">
    <property type="nucleotide sequence ID" value="NZ_CP136051.1"/>
</dbReference>
<keyword evidence="11" id="KW-1185">Reference proteome</keyword>
<feature type="domain" description="TonB-dependent receptor plug" evidence="8">
    <location>
        <begin position="153"/>
        <end position="231"/>
    </location>
</feature>
<evidence type="ECO:0000256" key="2">
    <source>
        <dbReference type="ARBA" id="ARBA00022448"/>
    </source>
</evidence>
<dbReference type="Pfam" id="PF13620">
    <property type="entry name" value="CarboxypepD_reg"/>
    <property type="match status" value="1"/>
</dbReference>
<keyword evidence="2 7" id="KW-0813">Transport</keyword>
<dbReference type="InterPro" id="IPR036942">
    <property type="entry name" value="Beta-barrel_TonB_sf"/>
</dbReference>
<dbReference type="Proteomes" id="UP001302349">
    <property type="component" value="Chromosome"/>
</dbReference>
<dbReference type="InterPro" id="IPR037066">
    <property type="entry name" value="Plug_dom_sf"/>
</dbReference>
<feature type="domain" description="Outer membrane protein beta-barrel" evidence="9">
    <location>
        <begin position="386"/>
        <end position="793"/>
    </location>
</feature>
<keyword evidence="4 7" id="KW-0812">Transmembrane</keyword>
<organism evidence="10 11">
    <name type="scientific">Imperialibacter roseus</name>
    <dbReference type="NCBI Taxonomy" id="1324217"/>
    <lineage>
        <taxon>Bacteria</taxon>
        <taxon>Pseudomonadati</taxon>
        <taxon>Bacteroidota</taxon>
        <taxon>Cytophagia</taxon>
        <taxon>Cytophagales</taxon>
        <taxon>Flammeovirgaceae</taxon>
        <taxon>Imperialibacter</taxon>
    </lineage>
</organism>
<evidence type="ECO:0000259" key="9">
    <source>
        <dbReference type="Pfam" id="PF14905"/>
    </source>
</evidence>
<evidence type="ECO:0000313" key="10">
    <source>
        <dbReference type="EMBL" id="WOK09466.1"/>
    </source>
</evidence>
<dbReference type="Pfam" id="PF07715">
    <property type="entry name" value="Plug"/>
    <property type="match status" value="1"/>
</dbReference>
<dbReference type="Gene3D" id="2.60.40.1120">
    <property type="entry name" value="Carboxypeptidase-like, regulatory domain"/>
    <property type="match status" value="1"/>
</dbReference>
<dbReference type="InterPro" id="IPR012910">
    <property type="entry name" value="Plug_dom"/>
</dbReference>
<evidence type="ECO:0000256" key="7">
    <source>
        <dbReference type="PROSITE-ProRule" id="PRU01360"/>
    </source>
</evidence>
<dbReference type="Gene3D" id="2.40.170.20">
    <property type="entry name" value="TonB-dependent receptor, beta-barrel domain"/>
    <property type="match status" value="1"/>
</dbReference>
<evidence type="ECO:0000313" key="11">
    <source>
        <dbReference type="Proteomes" id="UP001302349"/>
    </source>
</evidence>